<dbReference type="PROSITE" id="PS50075">
    <property type="entry name" value="CARRIER"/>
    <property type="match status" value="1"/>
</dbReference>
<name>A0ABS2GSJ2_9BURK</name>
<dbReference type="InterPro" id="IPR009081">
    <property type="entry name" value="PP-bd_ACP"/>
</dbReference>
<protein>
    <submittedName>
        <fullName evidence="2">Acyl carrier protein</fullName>
    </submittedName>
</protein>
<dbReference type="Gene3D" id="1.10.1200.10">
    <property type="entry name" value="ACP-like"/>
    <property type="match status" value="1"/>
</dbReference>
<dbReference type="SUPFAM" id="SSF47336">
    <property type="entry name" value="ACP-like"/>
    <property type="match status" value="1"/>
</dbReference>
<organism evidence="2 3">
    <name type="scientific">Parasutterella secunda</name>
    <dbReference type="NCBI Taxonomy" id="626947"/>
    <lineage>
        <taxon>Bacteria</taxon>
        <taxon>Pseudomonadati</taxon>
        <taxon>Pseudomonadota</taxon>
        <taxon>Betaproteobacteria</taxon>
        <taxon>Burkholderiales</taxon>
        <taxon>Sutterellaceae</taxon>
        <taxon>Parasutterella</taxon>
    </lineage>
</organism>
<sequence>MTKEQIFEKLQTALHETFEIELDKITLEARLMEDLEIDSIDAIDLLVQLKPLLGKRKIDPSYFYKMRTVGDVVDGLYELLIKPE</sequence>
<evidence type="ECO:0000313" key="3">
    <source>
        <dbReference type="Proteomes" id="UP000777002"/>
    </source>
</evidence>
<keyword evidence="3" id="KW-1185">Reference proteome</keyword>
<evidence type="ECO:0000259" key="1">
    <source>
        <dbReference type="PROSITE" id="PS50075"/>
    </source>
</evidence>
<proteinExistence type="predicted"/>
<evidence type="ECO:0000313" key="2">
    <source>
        <dbReference type="EMBL" id="MBM6928815.1"/>
    </source>
</evidence>
<dbReference type="Pfam" id="PF00550">
    <property type="entry name" value="PP-binding"/>
    <property type="match status" value="1"/>
</dbReference>
<feature type="domain" description="Carrier" evidence="1">
    <location>
        <begin position="4"/>
        <end position="80"/>
    </location>
</feature>
<dbReference type="NCBIfam" id="NF003757">
    <property type="entry name" value="PRK05350.1"/>
    <property type="match status" value="1"/>
</dbReference>
<dbReference type="InterPro" id="IPR036736">
    <property type="entry name" value="ACP-like_sf"/>
</dbReference>
<dbReference type="EMBL" id="JACJKX010000009">
    <property type="protein sequence ID" value="MBM6928815.1"/>
    <property type="molecule type" value="Genomic_DNA"/>
</dbReference>
<comment type="caution">
    <text evidence="2">The sequence shown here is derived from an EMBL/GenBank/DDBJ whole genome shotgun (WGS) entry which is preliminary data.</text>
</comment>
<accession>A0ABS2GSJ2</accession>
<dbReference type="RefSeq" id="WP_420892575.1">
    <property type="nucleotide sequence ID" value="NZ_JACJKX010000009.1"/>
</dbReference>
<dbReference type="Proteomes" id="UP000777002">
    <property type="component" value="Unassembled WGS sequence"/>
</dbReference>
<reference evidence="2 3" key="1">
    <citation type="journal article" date="2021" name="Sci. Rep.">
        <title>The distribution of antibiotic resistance genes in chicken gut microbiota commensals.</title>
        <authorList>
            <person name="Juricova H."/>
            <person name="Matiasovicova J."/>
            <person name="Kubasova T."/>
            <person name="Cejkova D."/>
            <person name="Rychlik I."/>
        </authorList>
    </citation>
    <scope>NUCLEOTIDE SEQUENCE [LARGE SCALE GENOMIC DNA]</scope>
    <source>
        <strain evidence="2 3">An562</strain>
    </source>
</reference>
<gene>
    <name evidence="2" type="ORF">H5985_05975</name>
</gene>